<keyword evidence="9" id="KW-0249">Electron transport</keyword>
<dbReference type="InterPro" id="IPR001041">
    <property type="entry name" value="2Fe-2S_ferredoxin-type"/>
</dbReference>
<dbReference type="FunFam" id="1.10.1060.10:FF:000003">
    <property type="entry name" value="Succinate dehydrogenase iron-sulfur subunit"/>
    <property type="match status" value="1"/>
</dbReference>
<dbReference type="NCBIfam" id="TIGR00384">
    <property type="entry name" value="dhsB"/>
    <property type="match status" value="1"/>
</dbReference>
<dbReference type="RefSeq" id="WP_084276214.1">
    <property type="nucleotide sequence ID" value="NZ_AP026671.1"/>
</dbReference>
<dbReference type="GO" id="GO:0022904">
    <property type="term" value="P:respiratory electron transport chain"/>
    <property type="evidence" value="ECO:0007669"/>
    <property type="project" value="TreeGrafter"/>
</dbReference>
<keyword evidence="13 16" id="KW-0003">3Fe-4S</keyword>
<dbReference type="PROSITE" id="PS51085">
    <property type="entry name" value="2FE2S_FER_2"/>
    <property type="match status" value="1"/>
</dbReference>
<evidence type="ECO:0000259" key="17">
    <source>
        <dbReference type="PROSITE" id="PS51085"/>
    </source>
</evidence>
<dbReference type="GO" id="GO:0006099">
    <property type="term" value="P:tricarboxylic acid cycle"/>
    <property type="evidence" value="ECO:0007669"/>
    <property type="project" value="UniProtKB-KW"/>
</dbReference>
<evidence type="ECO:0000256" key="13">
    <source>
        <dbReference type="ARBA" id="ARBA00023291"/>
    </source>
</evidence>
<feature type="domain" description="4Fe-4S ferredoxin-type" evidence="18">
    <location>
        <begin position="139"/>
        <end position="167"/>
    </location>
</feature>
<keyword evidence="9" id="KW-0813">Transport</keyword>
<dbReference type="EMBL" id="FWWZ01000001">
    <property type="protein sequence ID" value="SMC09901.1"/>
    <property type="molecule type" value="Genomic_DNA"/>
</dbReference>
<evidence type="ECO:0000256" key="1">
    <source>
        <dbReference type="ARBA" id="ARBA00004894"/>
    </source>
</evidence>
<evidence type="ECO:0000256" key="11">
    <source>
        <dbReference type="ARBA" id="ARBA00023004"/>
    </source>
</evidence>
<dbReference type="GO" id="GO:0009055">
    <property type="term" value="F:electron transfer activity"/>
    <property type="evidence" value="ECO:0007669"/>
    <property type="project" value="InterPro"/>
</dbReference>
<keyword evidence="8 16" id="KW-0479">Metal-binding</keyword>
<dbReference type="InterPro" id="IPR017896">
    <property type="entry name" value="4Fe4S_Fe-S-bd"/>
</dbReference>
<evidence type="ECO:0000256" key="14">
    <source>
        <dbReference type="ARBA" id="ARBA00034412"/>
    </source>
</evidence>
<evidence type="ECO:0000256" key="2">
    <source>
        <dbReference type="ARBA" id="ARBA00009433"/>
    </source>
</evidence>
<dbReference type="GO" id="GO:0051538">
    <property type="term" value="F:3 iron, 4 sulfur cluster binding"/>
    <property type="evidence" value="ECO:0007669"/>
    <property type="project" value="UniProtKB-KW"/>
</dbReference>
<dbReference type="InterPro" id="IPR006058">
    <property type="entry name" value="2Fe2S_fd_BS"/>
</dbReference>
<keyword evidence="10" id="KW-0560">Oxidoreductase</keyword>
<dbReference type="InterPro" id="IPR025192">
    <property type="entry name" value="Succ_DH/fum_Rdtase_N"/>
</dbReference>
<dbReference type="Pfam" id="PF13183">
    <property type="entry name" value="Fer4_8"/>
    <property type="match status" value="1"/>
</dbReference>
<comment type="cofactor">
    <cofactor evidence="16">
        <name>[2Fe-2S] cluster</name>
        <dbReference type="ChEBI" id="CHEBI:190135"/>
    </cofactor>
    <text evidence="16">Binds 1 [2Fe-2S] cluster.</text>
</comment>
<dbReference type="InterPro" id="IPR017900">
    <property type="entry name" value="4Fe4S_Fe_S_CS"/>
</dbReference>
<evidence type="ECO:0000256" key="5">
    <source>
        <dbReference type="ARBA" id="ARBA00022485"/>
    </source>
</evidence>
<proteinExistence type="inferred from homology"/>
<evidence type="ECO:0000256" key="12">
    <source>
        <dbReference type="ARBA" id="ARBA00023014"/>
    </source>
</evidence>
<dbReference type="PROSITE" id="PS00197">
    <property type="entry name" value="2FE2S_FER_1"/>
    <property type="match status" value="1"/>
</dbReference>
<dbReference type="OrthoDB" id="9804391at2"/>
<keyword evidence="20" id="KW-1185">Reference proteome</keyword>
<dbReference type="NCBIfam" id="NF004616">
    <property type="entry name" value="PRK05950.1"/>
    <property type="match status" value="1"/>
</dbReference>
<dbReference type="EC" id="1.3.5.1" evidence="3 16"/>
<evidence type="ECO:0000256" key="7">
    <source>
        <dbReference type="ARBA" id="ARBA00022714"/>
    </source>
</evidence>
<keyword evidence="7 16" id="KW-0001">2Fe-2S</keyword>
<evidence type="ECO:0000259" key="18">
    <source>
        <dbReference type="PROSITE" id="PS51379"/>
    </source>
</evidence>
<dbReference type="GO" id="GO:0008177">
    <property type="term" value="F:succinate dehydrogenase (quinone) activity"/>
    <property type="evidence" value="ECO:0007669"/>
    <property type="project" value="UniProtKB-EC"/>
</dbReference>
<dbReference type="PROSITE" id="PS51379">
    <property type="entry name" value="4FE4S_FER_2"/>
    <property type="match status" value="1"/>
</dbReference>
<dbReference type="Proteomes" id="UP000192602">
    <property type="component" value="Unassembled WGS sequence"/>
</dbReference>
<comment type="cofactor">
    <cofactor evidence="16">
        <name>[4Fe-4S] cluster</name>
        <dbReference type="ChEBI" id="CHEBI:49883"/>
    </cofactor>
    <text evidence="16">Binds 1 [4Fe-4S] cluster.</text>
</comment>
<evidence type="ECO:0000256" key="6">
    <source>
        <dbReference type="ARBA" id="ARBA00022532"/>
    </source>
</evidence>
<keyword evidence="12 16" id="KW-0411">Iron-sulfur</keyword>
<keyword evidence="5 16" id="KW-0004">4Fe-4S</keyword>
<evidence type="ECO:0000256" key="3">
    <source>
        <dbReference type="ARBA" id="ARBA00012792"/>
    </source>
</evidence>
<evidence type="ECO:0000256" key="9">
    <source>
        <dbReference type="ARBA" id="ARBA00022982"/>
    </source>
</evidence>
<evidence type="ECO:0000256" key="4">
    <source>
        <dbReference type="ARBA" id="ARBA00017261"/>
    </source>
</evidence>
<dbReference type="GO" id="GO:0051539">
    <property type="term" value="F:4 iron, 4 sulfur cluster binding"/>
    <property type="evidence" value="ECO:0007669"/>
    <property type="project" value="UniProtKB-KW"/>
</dbReference>
<gene>
    <name evidence="19" type="ORF">SAMN05660197_1723</name>
</gene>
<evidence type="ECO:0000256" key="16">
    <source>
        <dbReference type="RuleBase" id="RU361237"/>
    </source>
</evidence>
<organism evidence="19 20">
    <name type="scientific">Nitratiruptor tergarcus DSM 16512</name>
    <dbReference type="NCBI Taxonomy" id="1069081"/>
    <lineage>
        <taxon>Bacteria</taxon>
        <taxon>Pseudomonadati</taxon>
        <taxon>Campylobacterota</taxon>
        <taxon>Epsilonproteobacteria</taxon>
        <taxon>Nautiliales</taxon>
        <taxon>Nitratiruptoraceae</taxon>
        <taxon>Nitratiruptor</taxon>
    </lineage>
</organism>
<comment type="pathway">
    <text evidence="1">Carbohydrate metabolism; tricarboxylic acid cycle; fumarate from succinate (bacterial route): step 1/1.</text>
</comment>
<dbReference type="InterPro" id="IPR012675">
    <property type="entry name" value="Beta-grasp_dom_sf"/>
</dbReference>
<dbReference type="InterPro" id="IPR036010">
    <property type="entry name" value="2Fe-2S_ferredoxin-like_sf"/>
</dbReference>
<comment type="catalytic activity">
    <reaction evidence="14 16">
        <text>a menaquinone + succinate = a menaquinol + fumarate</text>
        <dbReference type="Rhea" id="RHEA:27834"/>
        <dbReference type="Rhea" id="RHEA-COMP:9537"/>
        <dbReference type="Rhea" id="RHEA-COMP:9539"/>
        <dbReference type="ChEBI" id="CHEBI:16374"/>
        <dbReference type="ChEBI" id="CHEBI:18151"/>
        <dbReference type="ChEBI" id="CHEBI:29806"/>
        <dbReference type="ChEBI" id="CHEBI:30031"/>
        <dbReference type="EC" id="1.3.5.1"/>
    </reaction>
</comment>
<dbReference type="AlphaFoldDB" id="A0A1W1WUB0"/>
<sequence>MKITLKVFRFNAETDYLPHYDTIEMQIDPKDVVLDVLNRIKWEHDGSFTYRRSCRHGICGSCAVKVNGRSTLACKERMVDMIELFGNELVIEPVSKKRVIKDMVVDKADFWKKYETVKPWLEAEIDEHPTMENIISPKEAEQLEEADYCIQCGCCYYACPVVEVNEDYLGPAAFEKAYRFTADVRDNAKKERLEIVDILGQGVWDCVKCYECAEACPKEIDPIGKITKLHNQIFEEGVAKNNVATRHAVGFKKSIEKHGILDEGHLVAYSEGFGVLKHIPEALEMFKKGKIVMPWNMPKSKNLDEIKKLIKTSSTVKF</sequence>
<evidence type="ECO:0000256" key="10">
    <source>
        <dbReference type="ARBA" id="ARBA00023002"/>
    </source>
</evidence>
<dbReference type="PANTHER" id="PTHR11921">
    <property type="entry name" value="SUCCINATE DEHYDROGENASE IRON-SULFUR PROTEIN"/>
    <property type="match status" value="1"/>
</dbReference>
<name>A0A1W1WUB0_9BACT</name>
<evidence type="ECO:0000256" key="15">
    <source>
        <dbReference type="ARBA" id="ARBA00066269"/>
    </source>
</evidence>
<dbReference type="PROSITE" id="PS00198">
    <property type="entry name" value="4FE4S_FER_1"/>
    <property type="match status" value="1"/>
</dbReference>
<dbReference type="SUPFAM" id="SSF46548">
    <property type="entry name" value="alpha-helical ferredoxin"/>
    <property type="match status" value="1"/>
</dbReference>
<comment type="cofactor">
    <cofactor evidence="16">
        <name>[3Fe-4S] cluster</name>
        <dbReference type="ChEBI" id="CHEBI:21137"/>
    </cofactor>
    <text evidence="16">Binds 1 [3Fe-4S] cluster.</text>
</comment>
<reference evidence="20" key="1">
    <citation type="submission" date="2017-04" db="EMBL/GenBank/DDBJ databases">
        <authorList>
            <person name="Varghese N."/>
            <person name="Submissions S."/>
        </authorList>
    </citation>
    <scope>NUCLEOTIDE SEQUENCE [LARGE SCALE GENOMIC DNA]</scope>
    <source>
        <strain evidence="20">DSM 16512</strain>
    </source>
</reference>
<comment type="subunit">
    <text evidence="15">Part of an enzyme complex containing three subunits: a flavoprotein (frdA), an iron-sulfur protein (frdB), and diheme cytochrome b (frdC).</text>
</comment>
<protein>
    <recommendedName>
        <fullName evidence="4 16">Fumarate reductase iron-sulfur subunit</fullName>
        <ecNumber evidence="3 16">1.3.5.1</ecNumber>
    </recommendedName>
</protein>
<keyword evidence="11 16" id="KW-0408">Iron</keyword>
<evidence type="ECO:0000313" key="20">
    <source>
        <dbReference type="Proteomes" id="UP000192602"/>
    </source>
</evidence>
<dbReference type="PANTHER" id="PTHR11921:SF29">
    <property type="entry name" value="SUCCINATE DEHYDROGENASE [UBIQUINONE] IRON-SULFUR SUBUNIT, MITOCHONDRIAL"/>
    <property type="match status" value="1"/>
</dbReference>
<dbReference type="STRING" id="1069081.SAMN05660197_1723"/>
<dbReference type="GO" id="GO:0046872">
    <property type="term" value="F:metal ion binding"/>
    <property type="evidence" value="ECO:0007669"/>
    <property type="project" value="UniProtKB-KW"/>
</dbReference>
<dbReference type="Gene3D" id="1.10.1060.10">
    <property type="entry name" value="Alpha-helical ferredoxin"/>
    <property type="match status" value="1"/>
</dbReference>
<feature type="domain" description="2Fe-2S ferredoxin-type" evidence="17">
    <location>
        <begin position="1"/>
        <end position="97"/>
    </location>
</feature>
<comment type="similarity">
    <text evidence="2 16">Belongs to the succinate dehydrogenase/fumarate reductase iron-sulfur protein family.</text>
</comment>
<dbReference type="Pfam" id="PF13085">
    <property type="entry name" value="Fer2_3"/>
    <property type="match status" value="1"/>
</dbReference>
<evidence type="ECO:0000313" key="19">
    <source>
        <dbReference type="EMBL" id="SMC09901.1"/>
    </source>
</evidence>
<dbReference type="CDD" id="cd00207">
    <property type="entry name" value="fer2"/>
    <property type="match status" value="1"/>
</dbReference>
<dbReference type="Gene3D" id="3.10.20.30">
    <property type="match status" value="1"/>
</dbReference>
<accession>A0A1W1WUB0</accession>
<dbReference type="GO" id="GO:0051537">
    <property type="term" value="F:2 iron, 2 sulfur cluster binding"/>
    <property type="evidence" value="ECO:0007669"/>
    <property type="project" value="UniProtKB-KW"/>
</dbReference>
<keyword evidence="6" id="KW-0816">Tricarboxylic acid cycle</keyword>
<dbReference type="InterPro" id="IPR004489">
    <property type="entry name" value="Succ_DH/fum_Rdtase_Fe-S"/>
</dbReference>
<dbReference type="SUPFAM" id="SSF54292">
    <property type="entry name" value="2Fe-2S ferredoxin-like"/>
    <property type="match status" value="1"/>
</dbReference>
<evidence type="ECO:0000256" key="8">
    <source>
        <dbReference type="ARBA" id="ARBA00022723"/>
    </source>
</evidence>
<dbReference type="InterPro" id="IPR050573">
    <property type="entry name" value="SDH/FRD_Iron-Sulfur"/>
</dbReference>
<dbReference type="InterPro" id="IPR009051">
    <property type="entry name" value="Helical_ferredxn"/>
</dbReference>